<comment type="caution">
    <text evidence="3">The sequence shown here is derived from an EMBL/GenBank/DDBJ whole genome shotgun (WGS) entry which is preliminary data.</text>
</comment>
<name>A0AAD5M129_PYTIN</name>
<gene>
    <name evidence="3" type="ORF">P43SY_011915</name>
</gene>
<reference evidence="3" key="1">
    <citation type="submission" date="2021-12" db="EMBL/GenBank/DDBJ databases">
        <title>Prjna785345.</title>
        <authorList>
            <person name="Rujirawat T."/>
            <person name="Krajaejun T."/>
        </authorList>
    </citation>
    <scope>NUCLEOTIDE SEQUENCE</scope>
    <source>
        <strain evidence="3">Pi057C3</strain>
    </source>
</reference>
<feature type="region of interest" description="Disordered" evidence="1">
    <location>
        <begin position="298"/>
        <end position="328"/>
    </location>
</feature>
<keyword evidence="4" id="KW-1185">Reference proteome</keyword>
<organism evidence="3 4">
    <name type="scientific">Pythium insidiosum</name>
    <name type="common">Pythiosis disease agent</name>
    <dbReference type="NCBI Taxonomy" id="114742"/>
    <lineage>
        <taxon>Eukaryota</taxon>
        <taxon>Sar</taxon>
        <taxon>Stramenopiles</taxon>
        <taxon>Oomycota</taxon>
        <taxon>Peronosporomycetes</taxon>
        <taxon>Pythiales</taxon>
        <taxon>Pythiaceae</taxon>
        <taxon>Pythium</taxon>
    </lineage>
</organism>
<evidence type="ECO:0000256" key="1">
    <source>
        <dbReference type="SAM" id="MobiDB-lite"/>
    </source>
</evidence>
<feature type="region of interest" description="Disordered" evidence="1">
    <location>
        <begin position="356"/>
        <end position="383"/>
    </location>
</feature>
<feature type="compositionally biased region" description="Basic and acidic residues" evidence="1">
    <location>
        <begin position="299"/>
        <end position="316"/>
    </location>
</feature>
<evidence type="ECO:0000259" key="2">
    <source>
        <dbReference type="Pfam" id="PF11923"/>
    </source>
</evidence>
<evidence type="ECO:0000313" key="4">
    <source>
        <dbReference type="Proteomes" id="UP001209570"/>
    </source>
</evidence>
<dbReference type="Proteomes" id="UP001209570">
    <property type="component" value="Unassembled WGS sequence"/>
</dbReference>
<dbReference type="InterPro" id="IPR021846">
    <property type="entry name" value="NFACT-C"/>
</dbReference>
<protein>
    <recommendedName>
        <fullName evidence="2">NFACT protein C-terminal domain-containing protein</fullName>
    </recommendedName>
</protein>
<sequence length="383" mass="42858">MPQQQAAAARQALQRRQRKVARRLHRDVPFSWTRCLVSLASYALLLTDVLRTGFALRELPMYKRIDPNTLAFGPFAYTTVHLTRKNATSGSSVSLWPYKYDSTSISMRAIAKHLAVPAWSPCLLYETPRDQCNEGQNLARATVFAMIDNMIDSVRDYEPLARSAAFTGRLGANMNATKRSGHVTLRLAHRWIDRLYDLVLPEIFERIVRRSSQAIYYDHKRLLDDYRFQCTLTTMSVLAWYTIVTMLRAMGHAALYKVKLTPGSVKKGKAAKTALEYLLAMNLREEKDLLSAQRRTHKLGAEHETKQAHTDGERADGTTAENDEQGGVEHVLVQRELLRCVTENELVTCMVGPVKVSAPGLHGSSGGKEKGGKGAKGGGKKKK</sequence>
<proteinExistence type="predicted"/>
<dbReference type="EMBL" id="JAKCXM010000805">
    <property type="protein sequence ID" value="KAJ0391870.1"/>
    <property type="molecule type" value="Genomic_DNA"/>
</dbReference>
<dbReference type="AlphaFoldDB" id="A0AAD5M129"/>
<evidence type="ECO:0000313" key="3">
    <source>
        <dbReference type="EMBL" id="KAJ0391870.1"/>
    </source>
</evidence>
<feature type="domain" description="NFACT protein C-terminal" evidence="2">
    <location>
        <begin position="255"/>
        <end position="357"/>
    </location>
</feature>
<dbReference type="Pfam" id="PF11923">
    <property type="entry name" value="NFACT-C"/>
    <property type="match status" value="1"/>
</dbReference>
<accession>A0AAD5M129</accession>